<evidence type="ECO:0000313" key="3">
    <source>
        <dbReference type="Proteomes" id="UP000000933"/>
    </source>
</evidence>
<keyword evidence="1" id="KW-0472">Membrane</keyword>
<evidence type="ECO:0000313" key="2">
    <source>
        <dbReference type="EMBL" id="CBH24814.1"/>
    </source>
</evidence>
<organism evidence="2 3">
    <name type="scientific">Salinibacter ruber (strain M8)</name>
    <dbReference type="NCBI Taxonomy" id="761659"/>
    <lineage>
        <taxon>Bacteria</taxon>
        <taxon>Pseudomonadati</taxon>
        <taxon>Rhodothermota</taxon>
        <taxon>Rhodothermia</taxon>
        <taxon>Rhodothermales</taxon>
        <taxon>Salinibacteraceae</taxon>
        <taxon>Salinibacter</taxon>
    </lineage>
</organism>
<feature type="transmembrane region" description="Helical" evidence="1">
    <location>
        <begin position="87"/>
        <end position="110"/>
    </location>
</feature>
<keyword evidence="1" id="KW-1133">Transmembrane helix</keyword>
<name>D5H9V9_SALRM</name>
<sequence length="111" mass="11875">MGSTGGICRAPLPCRLPTPRKALHGPARGAPAARALQTRPIEMDDPVVFACMNALGCVLLYFGGDFVRRGIAGRSHTNEEGVWMTHVPDLVSGAMLLFAGACVWLGSFHWL</sequence>
<dbReference type="HOGENOM" id="CLU_2156592_0_0_10"/>
<dbReference type="Proteomes" id="UP000000933">
    <property type="component" value="Chromosome"/>
</dbReference>
<keyword evidence="1" id="KW-0812">Transmembrane</keyword>
<protein>
    <submittedName>
        <fullName evidence="2">Uncharacterized protein</fullName>
    </submittedName>
</protein>
<feature type="transmembrane region" description="Helical" evidence="1">
    <location>
        <begin position="47"/>
        <end position="67"/>
    </location>
</feature>
<gene>
    <name evidence="2" type="ordered locus">SRM_01893</name>
</gene>
<reference evidence="3" key="2">
    <citation type="submission" date="2010-04" db="EMBL/GenBank/DDBJ databases">
        <title>Genome sequence of Salinibacter ruber M8.</title>
        <authorList>
            <consortium name="Genoscope"/>
        </authorList>
    </citation>
    <scope>NUCLEOTIDE SEQUENCE [LARGE SCALE GENOMIC DNA]</scope>
    <source>
        <strain evidence="3">M8</strain>
    </source>
</reference>
<evidence type="ECO:0000256" key="1">
    <source>
        <dbReference type="SAM" id="Phobius"/>
    </source>
</evidence>
<dbReference type="KEGG" id="srm:SRM_01893"/>
<proteinExistence type="predicted"/>
<accession>D5H9V9</accession>
<reference evidence="2 3" key="1">
    <citation type="journal article" date="2010" name="ISME J.">
        <title>Fine-scale evolution: genomic, phenotypic and ecological differentiation in two coexisting Salinibacter ruber strains.</title>
        <authorList>
            <person name="Pena A."/>
            <person name="Teeling H."/>
            <person name="Huerta-Cepas J."/>
            <person name="Santos F."/>
            <person name="Yarza P."/>
            <person name="Brito-Echeverria J."/>
            <person name="Lucio M."/>
            <person name="Schmitt-Kopplin P."/>
            <person name="Meseguer I."/>
            <person name="Schenowitz C."/>
            <person name="Dossat C."/>
            <person name="Barbe V."/>
            <person name="Dopazo J."/>
            <person name="Rossello-Mora R."/>
            <person name="Schuler M."/>
            <person name="Glockner F.O."/>
            <person name="Amann R."/>
            <person name="Gabaldon T."/>
            <person name="Anton J."/>
        </authorList>
    </citation>
    <scope>NUCLEOTIDE SEQUENCE [LARGE SCALE GENOMIC DNA]</scope>
    <source>
        <strain evidence="2 3">M8</strain>
    </source>
</reference>
<dbReference type="AlphaFoldDB" id="D5H9V9"/>
<dbReference type="EMBL" id="FP565814">
    <property type="protein sequence ID" value="CBH24814.1"/>
    <property type="molecule type" value="Genomic_DNA"/>
</dbReference>